<reference evidence="3 4" key="1">
    <citation type="submission" date="2018-07" db="EMBL/GenBank/DDBJ databases">
        <title>Genome sequencing of oomycete isolates from Chile give support for New Zealand origin for Phytophthora kernoviae and make available the first Nothophytophthora sp. genome.</title>
        <authorList>
            <person name="Studholme D.J."/>
            <person name="Sanfuentes E."/>
            <person name="Panda P."/>
            <person name="Hill R."/>
            <person name="Sambles C."/>
            <person name="Grant M."/>
            <person name="Williams N.M."/>
            <person name="Mcdougal R.L."/>
        </authorList>
    </citation>
    <scope>NUCLEOTIDE SEQUENCE [LARGE SCALE GENOMIC DNA]</scope>
    <source>
        <strain evidence="1">Chile6</strain>
        <strain evidence="2">Chile7</strain>
    </source>
</reference>
<dbReference type="Proteomes" id="UP000284657">
    <property type="component" value="Unassembled WGS sequence"/>
</dbReference>
<organism evidence="1 3">
    <name type="scientific">Phytophthora kernoviae</name>
    <dbReference type="NCBI Taxonomy" id="325452"/>
    <lineage>
        <taxon>Eukaryota</taxon>
        <taxon>Sar</taxon>
        <taxon>Stramenopiles</taxon>
        <taxon>Oomycota</taxon>
        <taxon>Peronosporomycetes</taxon>
        <taxon>Peronosporales</taxon>
        <taxon>Peronosporaceae</taxon>
        <taxon>Phytophthora</taxon>
    </lineage>
</organism>
<evidence type="ECO:0000313" key="4">
    <source>
        <dbReference type="Proteomes" id="UP000284657"/>
    </source>
</evidence>
<evidence type="ECO:0000313" key="1">
    <source>
        <dbReference type="EMBL" id="RLN51601.1"/>
    </source>
</evidence>
<dbReference type="EMBL" id="MBAD02001719">
    <property type="protein sequence ID" value="RLN52284.1"/>
    <property type="molecule type" value="Genomic_DNA"/>
</dbReference>
<evidence type="ECO:0000313" key="2">
    <source>
        <dbReference type="EMBL" id="RLN52284.1"/>
    </source>
</evidence>
<proteinExistence type="predicted"/>
<comment type="caution">
    <text evidence="1">The sequence shown here is derived from an EMBL/GenBank/DDBJ whole genome shotgun (WGS) entry which is preliminary data.</text>
</comment>
<name>A0A3F2RBD5_9STRA</name>
<protein>
    <recommendedName>
        <fullName evidence="5">RxLR effector protein</fullName>
    </recommendedName>
</protein>
<dbReference type="EMBL" id="MBDO02000916">
    <property type="protein sequence ID" value="RLN51601.1"/>
    <property type="molecule type" value="Genomic_DNA"/>
</dbReference>
<accession>A0A3F2RBD5</accession>
<dbReference type="AlphaFoldDB" id="A0A3F2RBD5"/>
<sequence length="359" mass="40282">MTSPELSVSVRSITAGRNDIPTKRLLRKYKTEEDDDEERVFGIKFGLVDDAIESFQSYMLLRSMQNSFTTTDEAFAKVGLKVDEVADLLESPKWKTWATYITTHAPSKPDEAIAAAMTLRYGGDGVAKILASAANSANTKALAVKLEAAQLTRCPQLATWNSYLKLYNKKYPRKETTTMIDAFKASYGDEELLKMIISAENAKNAGAVNMKDDLIKSWLNDPTHPANMFQNLKLDKSGDDFLTNPLLPTWVQYMNAFNKEYPHSATTMIQTFTKTYGEDKLATMLQAAAKVPGTEKVAENLQGAQFNLWMVQKKNPDDIFKLFKLESSTLATSSSADIWRAYYRAYEKQNPGTLFSFKP</sequence>
<evidence type="ECO:0008006" key="5">
    <source>
        <dbReference type="Google" id="ProtNLM"/>
    </source>
</evidence>
<evidence type="ECO:0000313" key="3">
    <source>
        <dbReference type="Proteomes" id="UP000277300"/>
    </source>
</evidence>
<dbReference type="OrthoDB" id="128001at2759"/>
<gene>
    <name evidence="2" type="ORF">BBJ29_009952</name>
    <name evidence="1" type="ORF">BBP00_00009855</name>
</gene>
<dbReference type="Proteomes" id="UP000277300">
    <property type="component" value="Unassembled WGS sequence"/>
</dbReference>